<feature type="region of interest" description="Disordered" evidence="1">
    <location>
        <begin position="139"/>
        <end position="159"/>
    </location>
</feature>
<dbReference type="EMBL" id="LUEZ02000080">
    <property type="protein sequence ID" value="RDB19362.1"/>
    <property type="molecule type" value="Genomic_DNA"/>
</dbReference>
<feature type="compositionally biased region" description="Basic and acidic residues" evidence="1">
    <location>
        <begin position="1"/>
        <end position="10"/>
    </location>
</feature>
<comment type="caution">
    <text evidence="2">The sequence shown here is derived from an EMBL/GenBank/DDBJ whole genome shotgun (WGS) entry which is preliminary data.</text>
</comment>
<gene>
    <name evidence="2" type="ORF">Hypma_013572</name>
</gene>
<proteinExistence type="predicted"/>
<accession>A0A369JDF4</accession>
<dbReference type="AlphaFoldDB" id="A0A369JDF4"/>
<name>A0A369JDF4_HYPMA</name>
<protein>
    <submittedName>
        <fullName evidence="2">Uncharacterized protein</fullName>
    </submittedName>
</protein>
<keyword evidence="3" id="KW-1185">Reference proteome</keyword>
<dbReference type="Proteomes" id="UP000076154">
    <property type="component" value="Unassembled WGS sequence"/>
</dbReference>
<reference evidence="2" key="1">
    <citation type="submission" date="2018-04" db="EMBL/GenBank/DDBJ databases">
        <title>Whole genome sequencing of Hypsizygus marmoreus.</title>
        <authorList>
            <person name="Choi I.-G."/>
            <person name="Min B."/>
            <person name="Kim J.-G."/>
            <person name="Kim S."/>
            <person name="Oh Y.-L."/>
            <person name="Kong W.-S."/>
            <person name="Park H."/>
            <person name="Jeong J."/>
            <person name="Song E.-S."/>
        </authorList>
    </citation>
    <scope>NUCLEOTIDE SEQUENCE [LARGE SCALE GENOMIC DNA]</scope>
    <source>
        <strain evidence="2">51987-8</strain>
    </source>
</reference>
<sequence>MTTRSLDGHGRAFMHSSPTTYPAQTTPTPPTTARHASPPSTSPRTRPQGTGDRSLCPRTRFLPSAQHSTPTTRNRHQHIQHHHAQRIRLARGTMVTGRARTWEEKDKGRKGGLGTIRRKGDHRRIAAVKRPDDNERRVRSLSSTHTSCAGPHDSRGRNLETTCHNRLPRRPTAYQRQYGRVRAPAPTSARLNANELNDNSPLRLPARTTCTKINEVVRRERYARLVPFPCTYSL</sequence>
<dbReference type="InParanoid" id="A0A369JDF4"/>
<evidence type="ECO:0000256" key="1">
    <source>
        <dbReference type="SAM" id="MobiDB-lite"/>
    </source>
</evidence>
<feature type="compositionally biased region" description="Low complexity" evidence="1">
    <location>
        <begin position="16"/>
        <end position="47"/>
    </location>
</feature>
<evidence type="ECO:0000313" key="2">
    <source>
        <dbReference type="EMBL" id="RDB19362.1"/>
    </source>
</evidence>
<organism evidence="2 3">
    <name type="scientific">Hypsizygus marmoreus</name>
    <name type="common">White beech mushroom</name>
    <name type="synonym">Agaricus marmoreus</name>
    <dbReference type="NCBI Taxonomy" id="39966"/>
    <lineage>
        <taxon>Eukaryota</taxon>
        <taxon>Fungi</taxon>
        <taxon>Dikarya</taxon>
        <taxon>Basidiomycota</taxon>
        <taxon>Agaricomycotina</taxon>
        <taxon>Agaricomycetes</taxon>
        <taxon>Agaricomycetidae</taxon>
        <taxon>Agaricales</taxon>
        <taxon>Tricholomatineae</taxon>
        <taxon>Lyophyllaceae</taxon>
        <taxon>Hypsizygus</taxon>
    </lineage>
</organism>
<feature type="region of interest" description="Disordered" evidence="1">
    <location>
        <begin position="1"/>
        <end position="81"/>
    </location>
</feature>
<evidence type="ECO:0000313" key="3">
    <source>
        <dbReference type="Proteomes" id="UP000076154"/>
    </source>
</evidence>